<proteinExistence type="predicted"/>
<keyword evidence="3" id="KW-1185">Reference proteome</keyword>
<evidence type="ECO:0000313" key="3">
    <source>
        <dbReference type="Proteomes" id="UP001156141"/>
    </source>
</evidence>
<comment type="caution">
    <text evidence="2">The sequence shown here is derived from an EMBL/GenBank/DDBJ whole genome shotgun (WGS) entry which is preliminary data.</text>
</comment>
<evidence type="ECO:0000256" key="1">
    <source>
        <dbReference type="SAM" id="SignalP"/>
    </source>
</evidence>
<sequence>MKYLLMLTFACLTLLAKAQTNHPDGPYKEYYENGQLKQEGFYKNDKKIKVWKTY</sequence>
<dbReference type="Pfam" id="PF07661">
    <property type="entry name" value="MORN_2"/>
    <property type="match status" value="1"/>
</dbReference>
<evidence type="ECO:0000313" key="2">
    <source>
        <dbReference type="EMBL" id="MCH4553282.1"/>
    </source>
</evidence>
<evidence type="ECO:0008006" key="4">
    <source>
        <dbReference type="Google" id="ProtNLM"/>
    </source>
</evidence>
<reference evidence="2" key="1">
    <citation type="submission" date="2022-02" db="EMBL/GenBank/DDBJ databases">
        <title>Aestuariibaculum sp., a marine bacterium isolated from sediment in Guangxi.</title>
        <authorList>
            <person name="Ying J."/>
        </authorList>
    </citation>
    <scope>NUCLEOTIDE SEQUENCE</scope>
    <source>
        <strain evidence="2">L182</strain>
    </source>
</reference>
<feature type="chain" id="PRO_5046938991" description="MORN repeat variant" evidence="1">
    <location>
        <begin position="19"/>
        <end position="54"/>
    </location>
</feature>
<protein>
    <recommendedName>
        <fullName evidence="4">MORN repeat variant</fullName>
    </recommendedName>
</protein>
<accession>A0ABS9RK54</accession>
<keyword evidence="1" id="KW-0732">Signal</keyword>
<name>A0ABS9RK54_9FLAO</name>
<feature type="signal peptide" evidence="1">
    <location>
        <begin position="1"/>
        <end position="18"/>
    </location>
</feature>
<dbReference type="SUPFAM" id="SSF82185">
    <property type="entry name" value="Histone H3 K4-specific methyltransferase SET7/9 N-terminal domain"/>
    <property type="match status" value="1"/>
</dbReference>
<dbReference type="Gene3D" id="3.90.930.1">
    <property type="match status" value="1"/>
</dbReference>
<organism evidence="2 3">
    <name type="scientific">Aestuariibaculum lutulentum</name>
    <dbReference type="NCBI Taxonomy" id="2920935"/>
    <lineage>
        <taxon>Bacteria</taxon>
        <taxon>Pseudomonadati</taxon>
        <taxon>Bacteroidota</taxon>
        <taxon>Flavobacteriia</taxon>
        <taxon>Flavobacteriales</taxon>
        <taxon>Flavobacteriaceae</taxon>
    </lineage>
</organism>
<dbReference type="Proteomes" id="UP001156141">
    <property type="component" value="Unassembled WGS sequence"/>
</dbReference>
<dbReference type="InterPro" id="IPR011652">
    <property type="entry name" value="MORN_2"/>
</dbReference>
<gene>
    <name evidence="2" type="ORF">MKW35_11680</name>
</gene>
<dbReference type="EMBL" id="JAKVQD010000004">
    <property type="protein sequence ID" value="MCH4553282.1"/>
    <property type="molecule type" value="Genomic_DNA"/>
</dbReference>
<dbReference type="RefSeq" id="WP_240573805.1">
    <property type="nucleotide sequence ID" value="NZ_CP136709.1"/>
</dbReference>